<feature type="compositionally biased region" description="Polar residues" evidence="1">
    <location>
        <begin position="213"/>
        <end position="236"/>
    </location>
</feature>
<evidence type="ECO:0000313" key="3">
    <source>
        <dbReference type="Proteomes" id="UP001293593"/>
    </source>
</evidence>
<feature type="region of interest" description="Disordered" evidence="1">
    <location>
        <begin position="190"/>
        <end position="285"/>
    </location>
</feature>
<feature type="region of interest" description="Disordered" evidence="1">
    <location>
        <begin position="336"/>
        <end position="383"/>
    </location>
</feature>
<organism evidence="2 3">
    <name type="scientific">Acacia crassicarpa</name>
    <name type="common">northern wattle</name>
    <dbReference type="NCBI Taxonomy" id="499986"/>
    <lineage>
        <taxon>Eukaryota</taxon>
        <taxon>Viridiplantae</taxon>
        <taxon>Streptophyta</taxon>
        <taxon>Embryophyta</taxon>
        <taxon>Tracheophyta</taxon>
        <taxon>Spermatophyta</taxon>
        <taxon>Magnoliopsida</taxon>
        <taxon>eudicotyledons</taxon>
        <taxon>Gunneridae</taxon>
        <taxon>Pentapetalae</taxon>
        <taxon>rosids</taxon>
        <taxon>fabids</taxon>
        <taxon>Fabales</taxon>
        <taxon>Fabaceae</taxon>
        <taxon>Caesalpinioideae</taxon>
        <taxon>mimosoid clade</taxon>
        <taxon>Acacieae</taxon>
        <taxon>Acacia</taxon>
    </lineage>
</organism>
<dbReference type="PANTHER" id="PTHR33673:SF38">
    <property type="entry name" value="CHROMODOMAIN-HELICASE-DNA-BINDING PROTEIN 7-LIKE"/>
    <property type="match status" value="1"/>
</dbReference>
<feature type="compositionally biased region" description="Basic and acidic residues" evidence="1">
    <location>
        <begin position="274"/>
        <end position="285"/>
    </location>
</feature>
<feature type="compositionally biased region" description="Polar residues" evidence="1">
    <location>
        <begin position="8"/>
        <end position="32"/>
    </location>
</feature>
<gene>
    <name evidence="2" type="ORF">QN277_006870</name>
</gene>
<accession>A0AAE1M888</accession>
<dbReference type="PANTHER" id="PTHR33673">
    <property type="entry name" value="SUPPRESSOR SRP40-LIKE PROTEIN"/>
    <property type="match status" value="1"/>
</dbReference>
<evidence type="ECO:0000256" key="1">
    <source>
        <dbReference type="SAM" id="MobiDB-lite"/>
    </source>
</evidence>
<feature type="compositionally biased region" description="Low complexity" evidence="1">
    <location>
        <begin position="201"/>
        <end position="212"/>
    </location>
</feature>
<protein>
    <submittedName>
        <fullName evidence="2">Uncharacterized protein</fullName>
    </submittedName>
</protein>
<reference evidence="2" key="1">
    <citation type="submission" date="2023-10" db="EMBL/GenBank/DDBJ databases">
        <title>Chromosome-level genome of the transformable northern wattle, Acacia crassicarpa.</title>
        <authorList>
            <person name="Massaro I."/>
            <person name="Sinha N.R."/>
            <person name="Poethig S."/>
            <person name="Leichty A.R."/>
        </authorList>
    </citation>
    <scope>NUCLEOTIDE SEQUENCE</scope>
    <source>
        <strain evidence="2">Acra3RX</strain>
        <tissue evidence="2">Leaf</tissue>
    </source>
</reference>
<feature type="compositionally biased region" description="Polar residues" evidence="1">
    <location>
        <begin position="46"/>
        <end position="75"/>
    </location>
</feature>
<feature type="compositionally biased region" description="Pro residues" evidence="1">
    <location>
        <begin position="76"/>
        <end position="87"/>
    </location>
</feature>
<keyword evidence="3" id="KW-1185">Reference proteome</keyword>
<dbReference type="EMBL" id="JAWXYG010000012">
    <property type="protein sequence ID" value="KAK4257257.1"/>
    <property type="molecule type" value="Genomic_DNA"/>
</dbReference>
<dbReference type="Proteomes" id="UP001293593">
    <property type="component" value="Unassembled WGS sequence"/>
</dbReference>
<feature type="compositionally biased region" description="Polar residues" evidence="1">
    <location>
        <begin position="248"/>
        <end position="268"/>
    </location>
</feature>
<evidence type="ECO:0000313" key="2">
    <source>
        <dbReference type="EMBL" id="KAK4257257.1"/>
    </source>
</evidence>
<comment type="caution">
    <text evidence="2">The sequence shown here is derived from an EMBL/GenBank/DDBJ whole genome shotgun (WGS) entry which is preliminary data.</text>
</comment>
<feature type="region of interest" description="Disordered" evidence="1">
    <location>
        <begin position="1"/>
        <end position="127"/>
    </location>
</feature>
<sequence>MEQRDESTVNNNSGDKPPSSQNPSEIPTSATNDEPEIVNCQGLPDSETTNVNHSDNPITKPETQSSSPSNNQNLDPPSPLVPPPPKIPSEDDVSNPKFMSVPGSPSNCSDDDFPISYMPDPGPAIQKPPVQVMERADQGPGTPSAYRIPSHVFARTNTGAPEWSLPSNESLFSIHMGNMSFSRELEWLNSEMSGDPLPPLTSDNNNGGSTNNQIQDNKPNDPSTSNHQSQVNNLSGKSKIDQRKVNKPNDNTSTSVDQSQANKFNDMSQGAGKFHQDSDEMTESKAAETMRQVIMESSGDNVLSCASATSRADGSHHSKANDASRHSDCSAKSFSFGLRSEGGTSQRSPRGFQFQERPKQKMQTQTETRTPKESSSEASSQRTKPFSNARCNFLCWFNCCIK</sequence>
<dbReference type="AlphaFoldDB" id="A0AAE1M888"/>
<proteinExistence type="predicted"/>
<name>A0AAE1M888_9FABA</name>